<dbReference type="Proteomes" id="UP000008177">
    <property type="component" value="Unplaced contigs"/>
</dbReference>
<dbReference type="EMBL" id="FQ790319">
    <property type="protein sequence ID" value="CCD34895.1"/>
    <property type="molecule type" value="Genomic_DNA"/>
</dbReference>
<evidence type="ECO:0000256" key="1">
    <source>
        <dbReference type="SAM" id="MobiDB-lite"/>
    </source>
</evidence>
<organism evidence="2 3">
    <name type="scientific">Botryotinia fuckeliana (strain T4)</name>
    <name type="common">Noble rot fungus</name>
    <name type="synonym">Botrytis cinerea</name>
    <dbReference type="NCBI Taxonomy" id="999810"/>
    <lineage>
        <taxon>Eukaryota</taxon>
        <taxon>Fungi</taxon>
        <taxon>Dikarya</taxon>
        <taxon>Ascomycota</taxon>
        <taxon>Pezizomycotina</taxon>
        <taxon>Leotiomycetes</taxon>
        <taxon>Helotiales</taxon>
        <taxon>Sclerotiniaceae</taxon>
        <taxon>Botrytis</taxon>
    </lineage>
</organism>
<sequence length="60" mass="6874">MAKTLDARWMSGARKGRNNGDVELKRNLRIILDGGLSELDSGPRVRMGEKQEKSKKWLFE</sequence>
<gene>
    <name evidence="2" type="ORF">BofuT4_uP097960.1</name>
</gene>
<evidence type="ECO:0000313" key="3">
    <source>
        <dbReference type="Proteomes" id="UP000008177"/>
    </source>
</evidence>
<dbReference type="HOGENOM" id="CLU_2941459_0_0_1"/>
<reference evidence="3" key="1">
    <citation type="journal article" date="2011" name="PLoS Genet.">
        <title>Genomic analysis of the necrotrophic fungal pathogens Sclerotinia sclerotiorum and Botrytis cinerea.</title>
        <authorList>
            <person name="Amselem J."/>
            <person name="Cuomo C.A."/>
            <person name="van Kan J.A."/>
            <person name="Viaud M."/>
            <person name="Benito E.P."/>
            <person name="Couloux A."/>
            <person name="Coutinho P.M."/>
            <person name="de Vries R.P."/>
            <person name="Dyer P.S."/>
            <person name="Fillinger S."/>
            <person name="Fournier E."/>
            <person name="Gout L."/>
            <person name="Hahn M."/>
            <person name="Kohn L."/>
            <person name="Lapalu N."/>
            <person name="Plummer K.M."/>
            <person name="Pradier J.M."/>
            <person name="Quevillon E."/>
            <person name="Sharon A."/>
            <person name="Simon A."/>
            <person name="ten Have A."/>
            <person name="Tudzynski B."/>
            <person name="Tudzynski P."/>
            <person name="Wincker P."/>
            <person name="Andrew M."/>
            <person name="Anthouard V."/>
            <person name="Beever R.E."/>
            <person name="Beffa R."/>
            <person name="Benoit I."/>
            <person name="Bouzid O."/>
            <person name="Brault B."/>
            <person name="Chen Z."/>
            <person name="Choquer M."/>
            <person name="Collemare J."/>
            <person name="Cotton P."/>
            <person name="Danchin E.G."/>
            <person name="Da Silva C."/>
            <person name="Gautier A."/>
            <person name="Giraud C."/>
            <person name="Giraud T."/>
            <person name="Gonzalez C."/>
            <person name="Grossetete S."/>
            <person name="Guldener U."/>
            <person name="Henrissat B."/>
            <person name="Howlett B.J."/>
            <person name="Kodira C."/>
            <person name="Kretschmer M."/>
            <person name="Lappartient A."/>
            <person name="Leroch M."/>
            <person name="Levis C."/>
            <person name="Mauceli E."/>
            <person name="Neuveglise C."/>
            <person name="Oeser B."/>
            <person name="Pearson M."/>
            <person name="Poulain J."/>
            <person name="Poussereau N."/>
            <person name="Quesneville H."/>
            <person name="Rascle C."/>
            <person name="Schumacher J."/>
            <person name="Segurens B."/>
            <person name="Sexton A."/>
            <person name="Silva E."/>
            <person name="Sirven C."/>
            <person name="Soanes D.M."/>
            <person name="Talbot N.J."/>
            <person name="Templeton M."/>
            <person name="Yandava C."/>
            <person name="Yarden O."/>
            <person name="Zeng Q."/>
            <person name="Rollins J.A."/>
            <person name="Lebrun M.H."/>
            <person name="Dickman M."/>
        </authorList>
    </citation>
    <scope>NUCLEOTIDE SEQUENCE [LARGE SCALE GENOMIC DNA]</scope>
    <source>
        <strain evidence="3">T4</strain>
    </source>
</reference>
<dbReference type="AlphaFoldDB" id="G2YCR6"/>
<evidence type="ECO:0000313" key="2">
    <source>
        <dbReference type="EMBL" id="CCD34895.1"/>
    </source>
</evidence>
<protein>
    <submittedName>
        <fullName evidence="2">Uncharacterized protein</fullName>
    </submittedName>
</protein>
<name>G2YCR6_BOTF4</name>
<accession>G2YCR6</accession>
<feature type="region of interest" description="Disordered" evidence="1">
    <location>
        <begin position="41"/>
        <end position="60"/>
    </location>
</feature>
<proteinExistence type="predicted"/>
<dbReference type="InParanoid" id="G2YCR6"/>